<proteinExistence type="predicted"/>
<reference evidence="9 10" key="1">
    <citation type="submission" date="2010-07" db="EMBL/GenBank/DDBJ databases">
        <authorList>
            <person name="Sid Ahmed O."/>
        </authorList>
    </citation>
    <scope>NUCLEOTIDE SEQUENCE [LARGE SCALE GENOMIC DNA]</scope>
    <source>
        <strain evidence="9 10">TX4248</strain>
    </source>
</reference>
<keyword evidence="5" id="KW-0808">Transferase</keyword>
<gene>
    <name evidence="9" type="ORF">HMPREF9498_02550</name>
</gene>
<accession>A0A125W3Z6</accession>
<dbReference type="InterPro" id="IPR004701">
    <property type="entry name" value="PTS_EIIA_man-typ"/>
</dbReference>
<dbReference type="SUPFAM" id="SSF53062">
    <property type="entry name" value="PTS system fructose IIA component-like"/>
    <property type="match status" value="1"/>
</dbReference>
<dbReference type="EMBL" id="AEBR01000092">
    <property type="protein sequence ID" value="EFM81856.1"/>
    <property type="molecule type" value="Genomic_DNA"/>
</dbReference>
<dbReference type="CDD" id="cd00006">
    <property type="entry name" value="PTS_IIA_man"/>
    <property type="match status" value="1"/>
</dbReference>
<comment type="caution">
    <text evidence="9">The sequence shown here is derived from an EMBL/GenBank/DDBJ whole genome shotgun (WGS) entry which is preliminary data.</text>
</comment>
<evidence type="ECO:0000256" key="1">
    <source>
        <dbReference type="ARBA" id="ARBA00004496"/>
    </source>
</evidence>
<keyword evidence="7" id="KW-0418">Kinase</keyword>
<dbReference type="Gene3D" id="3.40.50.510">
    <property type="entry name" value="Phosphotransferase system, mannose-type IIA component"/>
    <property type="match status" value="1"/>
</dbReference>
<dbReference type="PROSITE" id="PS51096">
    <property type="entry name" value="PTS_EIIA_TYPE_4"/>
    <property type="match status" value="1"/>
</dbReference>
<comment type="subcellular location">
    <subcellularLocation>
        <location evidence="1">Cytoplasm</location>
    </subcellularLocation>
</comment>
<organism evidence="9 10">
    <name type="scientific">Enterococcus faecalis TX4248</name>
    <dbReference type="NCBI Taxonomy" id="749495"/>
    <lineage>
        <taxon>Bacteria</taxon>
        <taxon>Bacillati</taxon>
        <taxon>Bacillota</taxon>
        <taxon>Bacilli</taxon>
        <taxon>Lactobacillales</taxon>
        <taxon>Enterococcaceae</taxon>
        <taxon>Enterococcus</taxon>
    </lineage>
</organism>
<evidence type="ECO:0000256" key="3">
    <source>
        <dbReference type="ARBA" id="ARBA00022490"/>
    </source>
</evidence>
<dbReference type="GO" id="GO:0016301">
    <property type="term" value="F:kinase activity"/>
    <property type="evidence" value="ECO:0007669"/>
    <property type="project" value="UniProtKB-KW"/>
</dbReference>
<keyword evidence="6" id="KW-0598">Phosphotransferase system</keyword>
<dbReference type="InterPro" id="IPR036662">
    <property type="entry name" value="PTS_EIIA_man-typ_sf"/>
</dbReference>
<evidence type="ECO:0000259" key="8">
    <source>
        <dbReference type="PROSITE" id="PS51096"/>
    </source>
</evidence>
<evidence type="ECO:0000256" key="6">
    <source>
        <dbReference type="ARBA" id="ARBA00022683"/>
    </source>
</evidence>
<keyword evidence="2" id="KW-0813">Transport</keyword>
<dbReference type="Proteomes" id="UP000004846">
    <property type="component" value="Unassembled WGS sequence"/>
</dbReference>
<evidence type="ECO:0000313" key="10">
    <source>
        <dbReference type="Proteomes" id="UP000004846"/>
    </source>
</evidence>
<dbReference type="InterPro" id="IPR051471">
    <property type="entry name" value="Bacterial_PTS_sugar_comp"/>
</dbReference>
<protein>
    <submittedName>
        <fullName evidence="9">PTS system fructose IIA component</fullName>
    </submittedName>
</protein>
<dbReference type="PANTHER" id="PTHR33799">
    <property type="entry name" value="PTS PERMEASE-RELATED-RELATED"/>
    <property type="match status" value="1"/>
</dbReference>
<dbReference type="PANTHER" id="PTHR33799:SF1">
    <property type="entry name" value="PTS SYSTEM MANNOSE-SPECIFIC EIIAB COMPONENT-RELATED"/>
    <property type="match status" value="1"/>
</dbReference>
<dbReference type="GO" id="GO:0009401">
    <property type="term" value="P:phosphoenolpyruvate-dependent sugar phosphotransferase system"/>
    <property type="evidence" value="ECO:0007669"/>
    <property type="project" value="UniProtKB-KW"/>
</dbReference>
<evidence type="ECO:0000256" key="7">
    <source>
        <dbReference type="ARBA" id="ARBA00022777"/>
    </source>
</evidence>
<name>A0A125W3Z6_ENTFL</name>
<dbReference type="RefSeq" id="WP_002365328.1">
    <property type="nucleotide sequence ID" value="NZ_GL454481.1"/>
</dbReference>
<feature type="domain" description="PTS EIIA type-4" evidence="8">
    <location>
        <begin position="1"/>
        <end position="126"/>
    </location>
</feature>
<dbReference type="Pfam" id="PF03610">
    <property type="entry name" value="EIIA-man"/>
    <property type="match status" value="1"/>
</dbReference>
<sequence length="145" mass="15477">MIGLILTGHGVFSTGMHQSVSMIAGEQANVQAVPFFNDTGLDVLESNIRKAVDSMLETCPAVVILTDLLGGTPFRISMTVASNYQNVEVLAGTNLPMVLEGLALRTISTNVEDFVSMVTDSARDGIVHKKLEQPQANTQEEADGI</sequence>
<evidence type="ECO:0000256" key="2">
    <source>
        <dbReference type="ARBA" id="ARBA00022448"/>
    </source>
</evidence>
<dbReference type="GO" id="GO:0016020">
    <property type="term" value="C:membrane"/>
    <property type="evidence" value="ECO:0007669"/>
    <property type="project" value="InterPro"/>
</dbReference>
<keyword evidence="3" id="KW-0963">Cytoplasm</keyword>
<evidence type="ECO:0000256" key="5">
    <source>
        <dbReference type="ARBA" id="ARBA00022679"/>
    </source>
</evidence>
<evidence type="ECO:0000256" key="4">
    <source>
        <dbReference type="ARBA" id="ARBA00022597"/>
    </source>
</evidence>
<dbReference type="HOGENOM" id="CLU_123235_1_0_9"/>
<dbReference type="GO" id="GO:0005737">
    <property type="term" value="C:cytoplasm"/>
    <property type="evidence" value="ECO:0007669"/>
    <property type="project" value="UniProtKB-SubCell"/>
</dbReference>
<evidence type="ECO:0000313" key="9">
    <source>
        <dbReference type="EMBL" id="EFM81856.1"/>
    </source>
</evidence>
<dbReference type="AlphaFoldDB" id="A0A125W3Z6"/>
<keyword evidence="4" id="KW-0762">Sugar transport</keyword>
<dbReference type="InterPro" id="IPR033887">
    <property type="entry name" value="PTS_IIA_man"/>
</dbReference>